<reference evidence="1 2" key="1">
    <citation type="submission" date="2018-08" db="EMBL/GenBank/DDBJ databases">
        <title>Genomic Encyclopedia of Archaeal and Bacterial Type Strains, Phase II (KMG-II): from individual species to whole genera.</title>
        <authorList>
            <person name="Goeker M."/>
        </authorList>
    </citation>
    <scope>NUCLEOTIDE SEQUENCE [LARGE SCALE GENOMIC DNA]</scope>
    <source>
        <strain evidence="1 2">DSM 15986</strain>
    </source>
</reference>
<dbReference type="EMBL" id="QUNF01000013">
    <property type="protein sequence ID" value="REG85319.1"/>
    <property type="molecule type" value="Genomic_DNA"/>
</dbReference>
<dbReference type="Proteomes" id="UP000256405">
    <property type="component" value="Unassembled WGS sequence"/>
</dbReference>
<evidence type="ECO:0000313" key="1">
    <source>
        <dbReference type="EMBL" id="REG85319.1"/>
    </source>
</evidence>
<comment type="caution">
    <text evidence="1">The sequence shown here is derived from an EMBL/GenBank/DDBJ whole genome shotgun (WGS) entry which is preliminary data.</text>
</comment>
<organism evidence="1 2">
    <name type="scientific">Algoriphagus antarcticus</name>
    <dbReference type="NCBI Taxonomy" id="238540"/>
    <lineage>
        <taxon>Bacteria</taxon>
        <taxon>Pseudomonadati</taxon>
        <taxon>Bacteroidota</taxon>
        <taxon>Cytophagia</taxon>
        <taxon>Cytophagales</taxon>
        <taxon>Cyclobacteriaceae</taxon>
        <taxon>Algoriphagus</taxon>
    </lineage>
</organism>
<name>A0A3E0DUH3_9BACT</name>
<dbReference type="AlphaFoldDB" id="A0A3E0DUH3"/>
<sequence length="94" mass="10673">MAIFLHMVDAIKFFKKLDDPRIQEIAMELALLVNTGIDPNKQGYKVSFQKGKGFSGHKVLAYLYVSIANSLPNLLAELKMPFEKEYNFAKEFGT</sequence>
<evidence type="ECO:0000313" key="2">
    <source>
        <dbReference type="Proteomes" id="UP000256405"/>
    </source>
</evidence>
<protein>
    <submittedName>
        <fullName evidence="1">Uncharacterized protein</fullName>
    </submittedName>
</protein>
<accession>A0A3E0DUH3</accession>
<keyword evidence="2" id="KW-1185">Reference proteome</keyword>
<proteinExistence type="predicted"/>
<gene>
    <name evidence="1" type="ORF">C8N25_1136</name>
</gene>